<evidence type="ECO:0000313" key="2">
    <source>
        <dbReference type="EMBL" id="CAB3380121.1"/>
    </source>
</evidence>
<evidence type="ECO:0000313" key="3">
    <source>
        <dbReference type="Proteomes" id="UP000494165"/>
    </source>
</evidence>
<sequence length="437" mass="50862">MEEKDLAKLSQLQLGTEVSDAVVDFLDIVRRFQDVEGCIKLAKAAELLQVKNLGEFTLTLLNTLFDQNRGYLWRALSNGYTVKFITNACVKRLSKETESMLECKEFLQIQPEALAFFLTLEELNIDSEFTLVKACIRYAKFNGKCDEEVRDLFQKYALPHLRVLTLTYQQLLKVNDFLSLEQSLFLHDNLQNKEPLLTVKDLPEIEKSFSLSKKRRFPNTCCTLTVVPEEEVLPLTTVFKEGMFSVLPWEQNKFVIAFDATTKFVIKRIEVFCPLDLRGESDYLDENLMKRLRESEIDCDSKTTTHLTVTIKIRHKKKENNEEFILHKPKEHIYLNSQWASFYGTIKVPASTRVKLKVSFNGRVSLRHFERNVERMIQENDRCVRKLFGNVELDQFYKDGENGVKWVRKDGITVFKDIYVCPCDKPDVFSPAEKILN</sequence>
<dbReference type="Pfam" id="PF07707">
    <property type="entry name" value="BACK"/>
    <property type="match status" value="1"/>
</dbReference>
<dbReference type="EMBL" id="CADEPI010000201">
    <property type="protein sequence ID" value="CAB3380121.1"/>
    <property type="molecule type" value="Genomic_DNA"/>
</dbReference>
<accession>A0A8S1DHE3</accession>
<gene>
    <name evidence="2" type="ORF">CLODIP_2_CD07077</name>
</gene>
<dbReference type="AlphaFoldDB" id="A0A8S1DHE3"/>
<feature type="domain" description="BACK" evidence="1">
    <location>
        <begin position="74"/>
        <end position="163"/>
    </location>
</feature>
<dbReference type="Proteomes" id="UP000494165">
    <property type="component" value="Unassembled WGS sequence"/>
</dbReference>
<reference evidence="2 3" key="1">
    <citation type="submission" date="2020-04" db="EMBL/GenBank/DDBJ databases">
        <authorList>
            <person name="Alioto T."/>
            <person name="Alioto T."/>
            <person name="Gomez Garrido J."/>
        </authorList>
    </citation>
    <scope>NUCLEOTIDE SEQUENCE [LARGE SCALE GENOMIC DNA]</scope>
</reference>
<proteinExistence type="predicted"/>
<comment type="caution">
    <text evidence="2">The sequence shown here is derived from an EMBL/GenBank/DDBJ whole genome shotgun (WGS) entry which is preliminary data.</text>
</comment>
<organism evidence="2 3">
    <name type="scientific">Cloeon dipterum</name>
    <dbReference type="NCBI Taxonomy" id="197152"/>
    <lineage>
        <taxon>Eukaryota</taxon>
        <taxon>Metazoa</taxon>
        <taxon>Ecdysozoa</taxon>
        <taxon>Arthropoda</taxon>
        <taxon>Hexapoda</taxon>
        <taxon>Insecta</taxon>
        <taxon>Pterygota</taxon>
        <taxon>Palaeoptera</taxon>
        <taxon>Ephemeroptera</taxon>
        <taxon>Pisciforma</taxon>
        <taxon>Baetidae</taxon>
        <taxon>Cloeon</taxon>
    </lineage>
</organism>
<name>A0A8S1DHE3_9INSE</name>
<keyword evidence="3" id="KW-1185">Reference proteome</keyword>
<protein>
    <recommendedName>
        <fullName evidence="1">BACK domain-containing protein</fullName>
    </recommendedName>
</protein>
<evidence type="ECO:0000259" key="1">
    <source>
        <dbReference type="Pfam" id="PF07707"/>
    </source>
</evidence>
<dbReference type="InterPro" id="IPR011705">
    <property type="entry name" value="BACK"/>
</dbReference>
<dbReference type="Gene3D" id="1.25.40.420">
    <property type="match status" value="1"/>
</dbReference>